<evidence type="ECO:0000313" key="3">
    <source>
        <dbReference type="Proteomes" id="UP000440004"/>
    </source>
</evidence>
<reference evidence="2 3" key="1">
    <citation type="submission" date="2019-10" db="EMBL/GenBank/DDBJ databases">
        <title>Alkalibaculum tamaniensis sp.nov., a new alkaliphilic acetogen, isolated on methoxylated aromatics from a mud volcano.</title>
        <authorList>
            <person name="Khomyakova M.A."/>
            <person name="Merkel A.Y."/>
            <person name="Bonch-Osmolovskaya E.A."/>
            <person name="Slobodkin A.I."/>
        </authorList>
    </citation>
    <scope>NUCLEOTIDE SEQUENCE [LARGE SCALE GENOMIC DNA]</scope>
    <source>
        <strain evidence="2 3">M08DMB</strain>
    </source>
</reference>
<proteinExistence type="predicted"/>
<dbReference type="NCBIfam" id="TIGR02532">
    <property type="entry name" value="IV_pilin_GFxxxE"/>
    <property type="match status" value="1"/>
</dbReference>
<sequence length="123" mass="14346">MNKHRAFTLLEVVVSVFIFSILSISMFISLKFALDAHSISVERYRLVQNGQGTLENVIDEMKSYDDISEITPEIIWDISTKYKDDSGDYYVSITQISHDNLYIIKIIYKESRYESLCTQIYIN</sequence>
<keyword evidence="3" id="KW-1185">Reference proteome</keyword>
<dbReference type="RefSeq" id="WP_152802309.1">
    <property type="nucleotide sequence ID" value="NZ_WHNX01000006.1"/>
</dbReference>
<name>A0A6A7K6W2_9FIRM</name>
<gene>
    <name evidence="2" type="ORF">GC105_04895</name>
</gene>
<dbReference type="Pfam" id="PF07963">
    <property type="entry name" value="N_methyl"/>
    <property type="match status" value="1"/>
</dbReference>
<accession>A0A6A7K6W2</accession>
<keyword evidence="1" id="KW-0472">Membrane</keyword>
<feature type="transmembrane region" description="Helical" evidence="1">
    <location>
        <begin position="12"/>
        <end position="34"/>
    </location>
</feature>
<evidence type="ECO:0000256" key="1">
    <source>
        <dbReference type="SAM" id="Phobius"/>
    </source>
</evidence>
<keyword evidence="1" id="KW-0812">Transmembrane</keyword>
<dbReference type="InterPro" id="IPR012902">
    <property type="entry name" value="N_methyl_site"/>
</dbReference>
<evidence type="ECO:0000313" key="2">
    <source>
        <dbReference type="EMBL" id="MPW25125.1"/>
    </source>
</evidence>
<dbReference type="AlphaFoldDB" id="A0A6A7K6W2"/>
<comment type="caution">
    <text evidence="2">The sequence shown here is derived from an EMBL/GenBank/DDBJ whole genome shotgun (WGS) entry which is preliminary data.</text>
</comment>
<keyword evidence="1" id="KW-1133">Transmembrane helix</keyword>
<dbReference type="EMBL" id="WHNX01000006">
    <property type="protein sequence ID" value="MPW25125.1"/>
    <property type="molecule type" value="Genomic_DNA"/>
</dbReference>
<organism evidence="2 3">
    <name type="scientific">Alkalibaculum sporogenes</name>
    <dbReference type="NCBI Taxonomy" id="2655001"/>
    <lineage>
        <taxon>Bacteria</taxon>
        <taxon>Bacillati</taxon>
        <taxon>Bacillota</taxon>
        <taxon>Clostridia</taxon>
        <taxon>Eubacteriales</taxon>
        <taxon>Eubacteriaceae</taxon>
        <taxon>Alkalibaculum</taxon>
    </lineage>
</organism>
<dbReference type="Proteomes" id="UP000440004">
    <property type="component" value="Unassembled WGS sequence"/>
</dbReference>
<protein>
    <submittedName>
        <fullName evidence="2">Prepilin-type N-terminal cleavage/methylation domain-containing protein</fullName>
    </submittedName>
</protein>